<gene>
    <name evidence="1" type="primary">LOC123445565</name>
</gene>
<dbReference type="OMA" id="IAYYQIN"/>
<dbReference type="STRING" id="112509.M0UEB6"/>
<dbReference type="ExpressionAtlas" id="M0UEB6">
    <property type="expression patterns" value="baseline and differential"/>
</dbReference>
<dbReference type="GeneID" id="123445565"/>
<evidence type="ECO:0000313" key="2">
    <source>
        <dbReference type="Proteomes" id="UP000011116"/>
    </source>
</evidence>
<reference evidence="2" key="1">
    <citation type="journal article" date="2012" name="Nature">
        <title>A physical, genetic and functional sequence assembly of the barley genome.</title>
        <authorList>
            <consortium name="The International Barley Genome Sequencing Consortium"/>
            <person name="Mayer K.F."/>
            <person name="Waugh R."/>
            <person name="Brown J.W."/>
            <person name="Schulman A."/>
            <person name="Langridge P."/>
            <person name="Platzer M."/>
            <person name="Fincher G.B."/>
            <person name="Muehlbauer G.J."/>
            <person name="Sato K."/>
            <person name="Close T.J."/>
            <person name="Wise R.P."/>
            <person name="Stein N."/>
        </authorList>
    </citation>
    <scope>NUCLEOTIDE SEQUENCE [LARGE SCALE GENOMIC DNA]</scope>
    <source>
        <strain evidence="2">cv. Morex</strain>
    </source>
</reference>
<sequence length="305" mass="34843">MAPALVREELIPWELNKFKLASLRNGDVVARYQINRPSDLVAIAQLSREHRPLVCLDLKESENVLKTNIMNLRHRNILRVEVIQELQLPVLNPKNIAVVVEPHEGPLTLFLSKLPLTEKGSNAVPSQSLRDVIRQIVEALEELRVNGVYHGDLTIHNMYHSKVGGAVVVKLVNFQNRAIDLETAQLMDWVELGHILLLISESAKLNDNTASCSIIDRLASKLIALVNTDCLSRIKEATLDDMFFWDTRRRTMFYIHEIPKALNDDDFVTRVRQHAWPLPWDTEHGGLVKAMNDYREEVAVQVQEF</sequence>
<name>M0UEB6_HORVV</name>
<dbReference type="KEGG" id="hvg:123445565"/>
<dbReference type="Gene3D" id="1.10.510.10">
    <property type="entry name" value="Transferase(Phosphotransferase) domain 1"/>
    <property type="match status" value="1"/>
</dbReference>
<dbReference type="Gramene" id="HORVU.MOREX.r3.3HG0323150.1">
    <property type="protein sequence ID" value="HORVU.MOREX.r3.3HG0323150.1"/>
    <property type="gene ID" value="HORVU.MOREX.r3.3HG0323150"/>
</dbReference>
<proteinExistence type="predicted"/>
<dbReference type="RefSeq" id="XP_044978500.1">
    <property type="nucleotide sequence ID" value="XM_045122565.1"/>
</dbReference>
<reference evidence="1" key="3">
    <citation type="submission" date="2022-01" db="UniProtKB">
        <authorList>
            <consortium name="EnsemblPlants"/>
        </authorList>
    </citation>
    <scope>IDENTIFICATION</scope>
    <source>
        <strain evidence="1">subsp. vulgare</strain>
    </source>
</reference>
<organism evidence="1 2">
    <name type="scientific">Hordeum vulgare subsp. vulgare</name>
    <name type="common">Domesticated barley</name>
    <dbReference type="NCBI Taxonomy" id="112509"/>
    <lineage>
        <taxon>Eukaryota</taxon>
        <taxon>Viridiplantae</taxon>
        <taxon>Streptophyta</taxon>
        <taxon>Embryophyta</taxon>
        <taxon>Tracheophyta</taxon>
        <taxon>Spermatophyta</taxon>
        <taxon>Magnoliopsida</taxon>
        <taxon>Liliopsida</taxon>
        <taxon>Poales</taxon>
        <taxon>Poaceae</taxon>
        <taxon>BOP clade</taxon>
        <taxon>Pooideae</taxon>
        <taxon>Triticodae</taxon>
        <taxon>Triticeae</taxon>
        <taxon>Hordeinae</taxon>
        <taxon>Hordeum</taxon>
    </lineage>
</organism>
<dbReference type="InParanoid" id="M0UEB6"/>
<dbReference type="EnsemblPlants" id="HORVU.MOREX.r3.3HG0323150.1">
    <property type="protein sequence ID" value="HORVU.MOREX.r3.3HG0323150.1"/>
    <property type="gene ID" value="HORVU.MOREX.r3.3HG0323150"/>
</dbReference>
<reference evidence="1" key="2">
    <citation type="submission" date="2020-10" db="EMBL/GenBank/DDBJ databases">
        <authorList>
            <person name="Scholz U."/>
            <person name="Mascher M."/>
            <person name="Fiebig A."/>
        </authorList>
    </citation>
    <scope>NUCLEOTIDE SEQUENCE [LARGE SCALE GENOMIC DNA]</scope>
    <source>
        <strain evidence="1">cv. Morex</strain>
    </source>
</reference>
<dbReference type="AlphaFoldDB" id="M0UEB6"/>
<keyword evidence="2" id="KW-1185">Reference proteome</keyword>
<dbReference type="PaxDb" id="4513-MLOC_10167.2"/>
<accession>M0UEB6</accession>
<protein>
    <recommendedName>
        <fullName evidence="3">Protein kinase domain-containing protein</fullName>
    </recommendedName>
</protein>
<evidence type="ECO:0000313" key="1">
    <source>
        <dbReference type="EnsemblPlants" id="HORVU.MOREX.r3.3HG0323150.1"/>
    </source>
</evidence>
<dbReference type="OrthoDB" id="669186at2759"/>
<dbReference type="Proteomes" id="UP000011116">
    <property type="component" value="Chromosome 3H"/>
</dbReference>
<dbReference type="InterPro" id="IPR011009">
    <property type="entry name" value="Kinase-like_dom_sf"/>
</dbReference>
<dbReference type="SUPFAM" id="SSF56112">
    <property type="entry name" value="Protein kinase-like (PK-like)"/>
    <property type="match status" value="1"/>
</dbReference>
<evidence type="ECO:0008006" key="3">
    <source>
        <dbReference type="Google" id="ProtNLM"/>
    </source>
</evidence>